<proteinExistence type="predicted"/>
<dbReference type="EMBL" id="KN824287">
    <property type="protein sequence ID" value="KIM29664.1"/>
    <property type="molecule type" value="Genomic_DNA"/>
</dbReference>
<dbReference type="PANTHER" id="PTHR48079">
    <property type="entry name" value="PROTEIN YEEZ"/>
    <property type="match status" value="1"/>
</dbReference>
<name>A0A0C3BC49_SERVB</name>
<reference evidence="3 4" key="1">
    <citation type="submission" date="2014-04" db="EMBL/GenBank/DDBJ databases">
        <authorList>
            <consortium name="DOE Joint Genome Institute"/>
            <person name="Kuo A."/>
            <person name="Zuccaro A."/>
            <person name="Kohler A."/>
            <person name="Nagy L.G."/>
            <person name="Floudas D."/>
            <person name="Copeland A."/>
            <person name="Barry K.W."/>
            <person name="Cichocki N."/>
            <person name="Veneault-Fourrey C."/>
            <person name="LaButti K."/>
            <person name="Lindquist E.A."/>
            <person name="Lipzen A."/>
            <person name="Lundell T."/>
            <person name="Morin E."/>
            <person name="Murat C."/>
            <person name="Sun H."/>
            <person name="Tunlid A."/>
            <person name="Henrissat B."/>
            <person name="Grigoriev I.V."/>
            <person name="Hibbett D.S."/>
            <person name="Martin F."/>
            <person name="Nordberg H.P."/>
            <person name="Cantor M.N."/>
            <person name="Hua S.X."/>
        </authorList>
    </citation>
    <scope>NUCLEOTIDE SEQUENCE [LARGE SCALE GENOMIC DNA]</scope>
    <source>
        <strain evidence="3 4">MAFF 305830</strain>
    </source>
</reference>
<evidence type="ECO:0000313" key="3">
    <source>
        <dbReference type="EMBL" id="KIM29664.1"/>
    </source>
</evidence>
<protein>
    <recommendedName>
        <fullName evidence="2">NAD-dependent epimerase/dehydratase domain-containing protein</fullName>
    </recommendedName>
</protein>
<dbReference type="GO" id="GO:0004029">
    <property type="term" value="F:aldehyde dehydrogenase (NAD+) activity"/>
    <property type="evidence" value="ECO:0007669"/>
    <property type="project" value="TreeGrafter"/>
</dbReference>
<evidence type="ECO:0000256" key="1">
    <source>
        <dbReference type="SAM" id="MobiDB-lite"/>
    </source>
</evidence>
<dbReference type="InterPro" id="IPR051783">
    <property type="entry name" value="NAD(P)-dependent_oxidoreduct"/>
</dbReference>
<sequence>MPSIFVLGATGYIGGSILDRYTKVYTNYEFVALVRSDTGIKAVKRLGNNVTAVKGSHSDHEIITELASKADIILNAADADDLELTKAVLAGARRTTIGKIPILIHTSGTGVATTAQSLGKKDPNYRVLDDSNVEDIKSIPPDAPHRQIDLAIFAADAAGYVSAYIIAPSTIYGTGSGPGNKISQQIPTLIKEILAHKQTVYVGEGTNEWNNVHIEDLVDLYIIVTNLAISELGTKTDPYSKFFWGSVGLHTWGDIARKIGNILYAKGLIDKVEPKSIPFRQELAAIATNSITKATRARNLEPNSWKPKHGPGKGVSIEASLEETIDQVVAGSK</sequence>
<dbReference type="Pfam" id="PF01370">
    <property type="entry name" value="Epimerase"/>
    <property type="match status" value="1"/>
</dbReference>
<keyword evidence="4" id="KW-1185">Reference proteome</keyword>
<dbReference type="AlphaFoldDB" id="A0A0C3BC49"/>
<feature type="region of interest" description="Disordered" evidence="1">
    <location>
        <begin position="298"/>
        <end position="318"/>
    </location>
</feature>
<gene>
    <name evidence="3" type="ORF">M408DRAFT_67513</name>
</gene>
<dbReference type="GO" id="GO:0005737">
    <property type="term" value="C:cytoplasm"/>
    <property type="evidence" value="ECO:0007669"/>
    <property type="project" value="TreeGrafter"/>
</dbReference>
<evidence type="ECO:0000259" key="2">
    <source>
        <dbReference type="Pfam" id="PF01370"/>
    </source>
</evidence>
<organism evidence="3 4">
    <name type="scientific">Serendipita vermifera MAFF 305830</name>
    <dbReference type="NCBI Taxonomy" id="933852"/>
    <lineage>
        <taxon>Eukaryota</taxon>
        <taxon>Fungi</taxon>
        <taxon>Dikarya</taxon>
        <taxon>Basidiomycota</taxon>
        <taxon>Agaricomycotina</taxon>
        <taxon>Agaricomycetes</taxon>
        <taxon>Sebacinales</taxon>
        <taxon>Serendipitaceae</taxon>
        <taxon>Serendipita</taxon>
    </lineage>
</organism>
<dbReference type="SUPFAM" id="SSF51735">
    <property type="entry name" value="NAD(P)-binding Rossmann-fold domains"/>
    <property type="match status" value="1"/>
</dbReference>
<dbReference type="PANTHER" id="PTHR48079:SF6">
    <property type="entry name" value="NAD(P)-BINDING DOMAIN-CONTAINING PROTEIN-RELATED"/>
    <property type="match status" value="1"/>
</dbReference>
<dbReference type="OrthoDB" id="10262413at2759"/>
<feature type="domain" description="NAD-dependent epimerase/dehydratase" evidence="2">
    <location>
        <begin position="4"/>
        <end position="224"/>
    </location>
</feature>
<dbReference type="InterPro" id="IPR036291">
    <property type="entry name" value="NAD(P)-bd_dom_sf"/>
</dbReference>
<dbReference type="Gene3D" id="3.40.50.720">
    <property type="entry name" value="NAD(P)-binding Rossmann-like Domain"/>
    <property type="match status" value="1"/>
</dbReference>
<evidence type="ECO:0000313" key="4">
    <source>
        <dbReference type="Proteomes" id="UP000054097"/>
    </source>
</evidence>
<dbReference type="Proteomes" id="UP000054097">
    <property type="component" value="Unassembled WGS sequence"/>
</dbReference>
<dbReference type="InterPro" id="IPR001509">
    <property type="entry name" value="Epimerase_deHydtase"/>
</dbReference>
<dbReference type="HOGENOM" id="CLU_007383_12_1_1"/>
<dbReference type="STRING" id="933852.A0A0C3BC49"/>
<accession>A0A0C3BC49</accession>
<reference evidence="4" key="2">
    <citation type="submission" date="2015-01" db="EMBL/GenBank/DDBJ databases">
        <title>Evolutionary Origins and Diversification of the Mycorrhizal Mutualists.</title>
        <authorList>
            <consortium name="DOE Joint Genome Institute"/>
            <consortium name="Mycorrhizal Genomics Consortium"/>
            <person name="Kohler A."/>
            <person name="Kuo A."/>
            <person name="Nagy L.G."/>
            <person name="Floudas D."/>
            <person name="Copeland A."/>
            <person name="Barry K.W."/>
            <person name="Cichocki N."/>
            <person name="Veneault-Fourrey C."/>
            <person name="LaButti K."/>
            <person name="Lindquist E.A."/>
            <person name="Lipzen A."/>
            <person name="Lundell T."/>
            <person name="Morin E."/>
            <person name="Murat C."/>
            <person name="Riley R."/>
            <person name="Ohm R."/>
            <person name="Sun H."/>
            <person name="Tunlid A."/>
            <person name="Henrissat B."/>
            <person name="Grigoriev I.V."/>
            <person name="Hibbett D.S."/>
            <person name="Martin F."/>
        </authorList>
    </citation>
    <scope>NUCLEOTIDE SEQUENCE [LARGE SCALE GENOMIC DNA]</scope>
    <source>
        <strain evidence="4">MAFF 305830</strain>
    </source>
</reference>